<reference evidence="2 3" key="1">
    <citation type="journal article" date="2015" name="Stand. Genomic Sci.">
        <title>Genomic Encyclopedia of Bacterial and Archaeal Type Strains, Phase III: the genomes of soil and plant-associated and newly described type strains.</title>
        <authorList>
            <person name="Whitman W.B."/>
            <person name="Woyke T."/>
            <person name="Klenk H.P."/>
            <person name="Zhou Y."/>
            <person name="Lilburn T.G."/>
            <person name="Beck B.J."/>
            <person name="De Vos P."/>
            <person name="Vandamme P."/>
            <person name="Eisen J.A."/>
            <person name="Garrity G."/>
            <person name="Hugenholtz P."/>
            <person name="Kyrpides N.C."/>
        </authorList>
    </citation>
    <scope>NUCLEOTIDE SEQUENCE [LARGE SCALE GENOMIC DNA]</scope>
    <source>
        <strain evidence="2 3">CECT 7306</strain>
    </source>
</reference>
<dbReference type="InterPro" id="IPR003709">
    <property type="entry name" value="VanY-like_core_dom"/>
</dbReference>
<comment type="caution">
    <text evidence="2">The sequence shown here is derived from an EMBL/GenBank/DDBJ whole genome shotgun (WGS) entry which is preliminary data.</text>
</comment>
<dbReference type="AlphaFoldDB" id="A0A3N1HTF7"/>
<dbReference type="GO" id="GO:0004180">
    <property type="term" value="F:carboxypeptidase activity"/>
    <property type="evidence" value="ECO:0007669"/>
    <property type="project" value="UniProtKB-KW"/>
</dbReference>
<feature type="domain" description="D-alanyl-D-alanine carboxypeptidase-like core" evidence="1">
    <location>
        <begin position="90"/>
        <end position="184"/>
    </location>
</feature>
<dbReference type="SUPFAM" id="SSF55166">
    <property type="entry name" value="Hedgehog/DD-peptidase"/>
    <property type="match status" value="1"/>
</dbReference>
<dbReference type="Proteomes" id="UP000276232">
    <property type="component" value="Unassembled WGS sequence"/>
</dbReference>
<gene>
    <name evidence="2" type="ORF">EDC03_0352</name>
</gene>
<dbReference type="PANTHER" id="PTHR34385">
    <property type="entry name" value="D-ALANYL-D-ALANINE CARBOXYPEPTIDASE"/>
    <property type="match status" value="1"/>
</dbReference>
<dbReference type="EMBL" id="RJKN01000001">
    <property type="protein sequence ID" value="ROP45747.1"/>
    <property type="molecule type" value="Genomic_DNA"/>
</dbReference>
<accession>A0A3N1HTF7</accession>
<name>A0A3N1HTF7_9ACTN</name>
<evidence type="ECO:0000313" key="2">
    <source>
        <dbReference type="EMBL" id="ROP45747.1"/>
    </source>
</evidence>
<sequence length="209" mass="21262">MPVADVPPEGRRPPWGRRRAVVAGVLVALLGAGAVAAATSLPGGEGTGVRDAVAGAVPPGLRGEPGRADGRVGGERVTAADTDHPAVAGLDPALLAAVRAATADAAQDGVEVLLTSGWRSVGYQEHLLDDAVRTYGSEEEALRWVATPGTSAHVGGDAVDVGPTDAAYWISQHGARHGLCQVYANEVWHYELLTTPGGTCPPQRADGAS</sequence>
<keyword evidence="2" id="KW-0645">Protease</keyword>
<keyword evidence="2" id="KW-0121">Carboxypeptidase</keyword>
<dbReference type="InParanoid" id="A0A3N1HTF7"/>
<dbReference type="InterPro" id="IPR009045">
    <property type="entry name" value="Zn_M74/Hedgehog-like"/>
</dbReference>
<dbReference type="Pfam" id="PF02557">
    <property type="entry name" value="VanY"/>
    <property type="match status" value="1"/>
</dbReference>
<keyword evidence="2" id="KW-0378">Hydrolase</keyword>
<dbReference type="GO" id="GO:0006508">
    <property type="term" value="P:proteolysis"/>
    <property type="evidence" value="ECO:0007669"/>
    <property type="project" value="InterPro"/>
</dbReference>
<dbReference type="CDD" id="cd14846">
    <property type="entry name" value="Peptidase_M15_like"/>
    <property type="match status" value="1"/>
</dbReference>
<evidence type="ECO:0000313" key="3">
    <source>
        <dbReference type="Proteomes" id="UP000276232"/>
    </source>
</evidence>
<dbReference type="Gene3D" id="3.30.1380.10">
    <property type="match status" value="1"/>
</dbReference>
<protein>
    <submittedName>
        <fullName evidence="2">D-alanyl-D-alanine carboxypeptidase-like protein</fullName>
    </submittedName>
</protein>
<keyword evidence="3" id="KW-1185">Reference proteome</keyword>
<organism evidence="2 3">
    <name type="scientific">Pseudokineococcus lusitanus</name>
    <dbReference type="NCBI Taxonomy" id="763993"/>
    <lineage>
        <taxon>Bacteria</taxon>
        <taxon>Bacillati</taxon>
        <taxon>Actinomycetota</taxon>
        <taxon>Actinomycetes</taxon>
        <taxon>Kineosporiales</taxon>
        <taxon>Kineosporiaceae</taxon>
        <taxon>Pseudokineococcus</taxon>
    </lineage>
</organism>
<dbReference type="PANTHER" id="PTHR34385:SF1">
    <property type="entry name" value="PEPTIDOGLYCAN L-ALANYL-D-GLUTAMATE ENDOPEPTIDASE CWLK"/>
    <property type="match status" value="1"/>
</dbReference>
<dbReference type="InterPro" id="IPR052179">
    <property type="entry name" value="DD-CPase-like"/>
</dbReference>
<evidence type="ECO:0000259" key="1">
    <source>
        <dbReference type="Pfam" id="PF02557"/>
    </source>
</evidence>
<proteinExistence type="predicted"/>